<keyword evidence="4 7" id="KW-0812">Transmembrane</keyword>
<feature type="transmembrane region" description="Helical" evidence="7">
    <location>
        <begin position="32"/>
        <end position="52"/>
    </location>
</feature>
<gene>
    <name evidence="9" type="ORF">NCTC9637_04986</name>
</gene>
<dbReference type="InterPro" id="IPR050638">
    <property type="entry name" value="AA-Vitamin_Transporters"/>
</dbReference>
<dbReference type="PANTHER" id="PTHR32322:SF2">
    <property type="entry name" value="EAMA DOMAIN-CONTAINING PROTEIN"/>
    <property type="match status" value="1"/>
</dbReference>
<sequence>MICWALVIALPLMLPASLLVQPASWHAISASSWVALGYVSLFSMLIGFIFWYKGLAAGGIAAVGQLQLLQPFFGLGLSAALLHETVSPLMLAVTLGVVLCVVGSRKFGRQRVSEENGGNN</sequence>
<dbReference type="AlphaFoldDB" id="A0A377W816"/>
<protein>
    <submittedName>
        <fullName evidence="9">Drug/metabolite transporter permease</fullName>
    </submittedName>
</protein>
<dbReference type="InterPro" id="IPR037185">
    <property type="entry name" value="EmrE-like"/>
</dbReference>
<dbReference type="InterPro" id="IPR000620">
    <property type="entry name" value="EamA_dom"/>
</dbReference>
<comment type="subcellular location">
    <subcellularLocation>
        <location evidence="1">Cell membrane</location>
        <topology evidence="1">Multi-pass membrane protein</topology>
    </subcellularLocation>
</comment>
<feature type="transmembrane region" description="Helical" evidence="7">
    <location>
        <begin position="86"/>
        <end position="104"/>
    </location>
</feature>
<reference evidence="9 10" key="1">
    <citation type="submission" date="2018-06" db="EMBL/GenBank/DDBJ databases">
        <authorList>
            <consortium name="Pathogen Informatics"/>
            <person name="Doyle S."/>
        </authorList>
    </citation>
    <scope>NUCLEOTIDE SEQUENCE [LARGE SCALE GENOMIC DNA]</scope>
    <source>
        <strain evidence="9 10">NCTC9637</strain>
    </source>
</reference>
<evidence type="ECO:0000259" key="8">
    <source>
        <dbReference type="Pfam" id="PF00892"/>
    </source>
</evidence>
<evidence type="ECO:0000313" key="9">
    <source>
        <dbReference type="EMBL" id="STT50005.1"/>
    </source>
</evidence>
<accession>A0A377W816</accession>
<dbReference type="PANTHER" id="PTHR32322">
    <property type="entry name" value="INNER MEMBRANE TRANSPORTER"/>
    <property type="match status" value="1"/>
</dbReference>
<organism evidence="9 10">
    <name type="scientific">Klebsiella pneumoniae</name>
    <dbReference type="NCBI Taxonomy" id="573"/>
    <lineage>
        <taxon>Bacteria</taxon>
        <taxon>Pseudomonadati</taxon>
        <taxon>Pseudomonadota</taxon>
        <taxon>Gammaproteobacteria</taxon>
        <taxon>Enterobacterales</taxon>
        <taxon>Enterobacteriaceae</taxon>
        <taxon>Klebsiella/Raoultella group</taxon>
        <taxon>Klebsiella</taxon>
        <taxon>Klebsiella pneumoniae complex</taxon>
    </lineage>
</organism>
<keyword evidence="6 7" id="KW-0472">Membrane</keyword>
<dbReference type="GO" id="GO:0005886">
    <property type="term" value="C:plasma membrane"/>
    <property type="evidence" value="ECO:0007669"/>
    <property type="project" value="UniProtKB-SubCell"/>
</dbReference>
<proteinExistence type="inferred from homology"/>
<feature type="domain" description="EamA" evidence="8">
    <location>
        <begin position="2"/>
        <end position="103"/>
    </location>
</feature>
<dbReference type="Proteomes" id="UP000255099">
    <property type="component" value="Unassembled WGS sequence"/>
</dbReference>
<feature type="transmembrane region" description="Helical" evidence="7">
    <location>
        <begin position="59"/>
        <end position="80"/>
    </location>
</feature>
<keyword evidence="3" id="KW-1003">Cell membrane</keyword>
<dbReference type="EMBL" id="UGLB01000003">
    <property type="protein sequence ID" value="STT50005.1"/>
    <property type="molecule type" value="Genomic_DNA"/>
</dbReference>
<evidence type="ECO:0000256" key="7">
    <source>
        <dbReference type="SAM" id="Phobius"/>
    </source>
</evidence>
<dbReference type="SUPFAM" id="SSF103481">
    <property type="entry name" value="Multidrug resistance efflux transporter EmrE"/>
    <property type="match status" value="1"/>
</dbReference>
<keyword evidence="5 7" id="KW-1133">Transmembrane helix</keyword>
<name>A0A377W816_KLEPN</name>
<evidence type="ECO:0000256" key="6">
    <source>
        <dbReference type="ARBA" id="ARBA00023136"/>
    </source>
</evidence>
<dbReference type="Pfam" id="PF00892">
    <property type="entry name" value="EamA"/>
    <property type="match status" value="1"/>
</dbReference>
<evidence type="ECO:0000256" key="5">
    <source>
        <dbReference type="ARBA" id="ARBA00022989"/>
    </source>
</evidence>
<evidence type="ECO:0000256" key="4">
    <source>
        <dbReference type="ARBA" id="ARBA00022692"/>
    </source>
</evidence>
<evidence type="ECO:0000313" key="10">
    <source>
        <dbReference type="Proteomes" id="UP000255099"/>
    </source>
</evidence>
<evidence type="ECO:0000256" key="2">
    <source>
        <dbReference type="ARBA" id="ARBA00007362"/>
    </source>
</evidence>
<evidence type="ECO:0000256" key="1">
    <source>
        <dbReference type="ARBA" id="ARBA00004651"/>
    </source>
</evidence>
<comment type="similarity">
    <text evidence="2">Belongs to the EamA transporter family.</text>
</comment>
<evidence type="ECO:0000256" key="3">
    <source>
        <dbReference type="ARBA" id="ARBA00022475"/>
    </source>
</evidence>